<reference evidence="3" key="1">
    <citation type="submission" date="2016-10" db="EMBL/GenBank/DDBJ databases">
        <authorList>
            <person name="Varghese N."/>
            <person name="Submissions S."/>
        </authorList>
    </citation>
    <scope>NUCLEOTIDE SEQUENCE [LARGE SCALE GENOMIC DNA]</scope>
    <source>
        <strain evidence="3">DSM 23317</strain>
    </source>
</reference>
<keyword evidence="1" id="KW-1133">Transmembrane helix</keyword>
<gene>
    <name evidence="2" type="ORF">SAMN04488540_10987</name>
</gene>
<keyword evidence="1" id="KW-0472">Membrane</keyword>
<dbReference type="Proteomes" id="UP000199527">
    <property type="component" value="Unassembled WGS sequence"/>
</dbReference>
<keyword evidence="3" id="KW-1185">Reference proteome</keyword>
<dbReference type="EMBL" id="FNEM01000009">
    <property type="protein sequence ID" value="SDJ53048.1"/>
    <property type="molecule type" value="Genomic_DNA"/>
</dbReference>
<protein>
    <submittedName>
        <fullName evidence="2">Uncharacterized protein</fullName>
    </submittedName>
</protein>
<feature type="transmembrane region" description="Helical" evidence="1">
    <location>
        <begin position="12"/>
        <end position="32"/>
    </location>
</feature>
<keyword evidence="1" id="KW-0812">Transmembrane</keyword>
<evidence type="ECO:0000256" key="1">
    <source>
        <dbReference type="SAM" id="Phobius"/>
    </source>
</evidence>
<name>A0A1G8UH32_9GAMM</name>
<organism evidence="2 3">
    <name type="scientific">Ferrimonas sediminum</name>
    <dbReference type="NCBI Taxonomy" id="718193"/>
    <lineage>
        <taxon>Bacteria</taxon>
        <taxon>Pseudomonadati</taxon>
        <taxon>Pseudomonadota</taxon>
        <taxon>Gammaproteobacteria</taxon>
        <taxon>Alteromonadales</taxon>
        <taxon>Ferrimonadaceae</taxon>
        <taxon>Ferrimonas</taxon>
    </lineage>
</organism>
<dbReference type="AlphaFoldDB" id="A0A1G8UH32"/>
<accession>A0A1G8UH32</accession>
<evidence type="ECO:0000313" key="3">
    <source>
        <dbReference type="Proteomes" id="UP000199527"/>
    </source>
</evidence>
<evidence type="ECO:0000313" key="2">
    <source>
        <dbReference type="EMBL" id="SDJ53048.1"/>
    </source>
</evidence>
<proteinExistence type="predicted"/>
<sequence length="33" mass="3583">MSNKNNQKMVDWIAVAFAAFCPAFILALLAGIN</sequence>